<keyword evidence="4" id="KW-1133">Transmembrane helix</keyword>
<reference evidence="5" key="1">
    <citation type="submission" date="2021-03" db="EMBL/GenBank/DDBJ databases">
        <authorList>
            <person name="Tagirdzhanova G."/>
        </authorList>
    </citation>
    <scope>NUCLEOTIDE SEQUENCE</scope>
</reference>
<comment type="similarity">
    <text evidence="3">Belongs to the ustYa family.</text>
</comment>
<dbReference type="EMBL" id="CAJPDQ010000027">
    <property type="protein sequence ID" value="CAF9927669.1"/>
    <property type="molecule type" value="Genomic_DNA"/>
</dbReference>
<organism evidence="5 6">
    <name type="scientific">Gomphillus americanus</name>
    <dbReference type="NCBI Taxonomy" id="1940652"/>
    <lineage>
        <taxon>Eukaryota</taxon>
        <taxon>Fungi</taxon>
        <taxon>Dikarya</taxon>
        <taxon>Ascomycota</taxon>
        <taxon>Pezizomycotina</taxon>
        <taxon>Lecanoromycetes</taxon>
        <taxon>OSLEUM clade</taxon>
        <taxon>Ostropomycetidae</taxon>
        <taxon>Ostropales</taxon>
        <taxon>Graphidaceae</taxon>
        <taxon>Gomphilloideae</taxon>
        <taxon>Gomphillus</taxon>
    </lineage>
</organism>
<evidence type="ECO:0000256" key="1">
    <source>
        <dbReference type="ARBA" id="ARBA00004685"/>
    </source>
</evidence>
<accession>A0A8H3IUX7</accession>
<dbReference type="Pfam" id="PF11807">
    <property type="entry name" value="UstYa"/>
    <property type="match status" value="1"/>
</dbReference>
<evidence type="ECO:0000256" key="2">
    <source>
        <dbReference type="ARBA" id="ARBA00023002"/>
    </source>
</evidence>
<comment type="caution">
    <text evidence="5">The sequence shown here is derived from an EMBL/GenBank/DDBJ whole genome shotgun (WGS) entry which is preliminary data.</text>
</comment>
<proteinExistence type="inferred from homology"/>
<keyword evidence="4" id="KW-0472">Membrane</keyword>
<keyword evidence="4" id="KW-0812">Transmembrane</keyword>
<dbReference type="GO" id="GO:0016491">
    <property type="term" value="F:oxidoreductase activity"/>
    <property type="evidence" value="ECO:0007669"/>
    <property type="project" value="UniProtKB-KW"/>
</dbReference>
<evidence type="ECO:0000313" key="5">
    <source>
        <dbReference type="EMBL" id="CAF9927669.1"/>
    </source>
</evidence>
<gene>
    <name evidence="5" type="ORF">GOMPHAMPRED_004466</name>
</gene>
<dbReference type="GO" id="GO:0043386">
    <property type="term" value="P:mycotoxin biosynthetic process"/>
    <property type="evidence" value="ECO:0007669"/>
    <property type="project" value="InterPro"/>
</dbReference>
<evidence type="ECO:0000313" key="6">
    <source>
        <dbReference type="Proteomes" id="UP000664169"/>
    </source>
</evidence>
<protein>
    <submittedName>
        <fullName evidence="5">Uncharacterized protein</fullName>
    </submittedName>
</protein>
<evidence type="ECO:0000256" key="4">
    <source>
        <dbReference type="SAM" id="Phobius"/>
    </source>
</evidence>
<keyword evidence="2" id="KW-0560">Oxidoreductase</keyword>
<name>A0A8H3IUX7_9LECA</name>
<keyword evidence="6" id="KW-1185">Reference proteome</keyword>
<dbReference type="OrthoDB" id="3687641at2759"/>
<dbReference type="PANTHER" id="PTHR33365:SF11">
    <property type="entry name" value="TAT PATHWAY SIGNAL SEQUENCE"/>
    <property type="match status" value="1"/>
</dbReference>
<dbReference type="AlphaFoldDB" id="A0A8H3IUX7"/>
<feature type="transmembrane region" description="Helical" evidence="4">
    <location>
        <begin position="51"/>
        <end position="72"/>
    </location>
</feature>
<evidence type="ECO:0000256" key="3">
    <source>
        <dbReference type="ARBA" id="ARBA00035112"/>
    </source>
</evidence>
<dbReference type="InterPro" id="IPR021765">
    <property type="entry name" value="UstYa-like"/>
</dbReference>
<dbReference type="PANTHER" id="PTHR33365">
    <property type="entry name" value="YALI0B05434P"/>
    <property type="match status" value="1"/>
</dbReference>
<comment type="pathway">
    <text evidence="1">Mycotoxin biosynthesis.</text>
</comment>
<sequence>MSSFTHVTKPWRETGYEKLDTIGDGERALSSEDCASEDSTLPSNLLKCDRISFLVVWLCTISIALLSFDVYLRVSMKSNNEFHIKTPVPEIPLELVSFEATMEWLEEPSAESNARWMSEIGPSDGFIGMHNPREYSERPGIEGIGGENYGLSMFHGLHCLILIRQAWHEAKTEDLNLTEARAGLDSGYNLQAGHVAHCLDYLRLSIKCAGDMTLEWASAPGSRKLNAMGGELHVCRDFSASREFADQNLPFPRPSVT</sequence>
<dbReference type="Proteomes" id="UP000664169">
    <property type="component" value="Unassembled WGS sequence"/>
</dbReference>